<protein>
    <submittedName>
        <fullName evidence="2">Uncharacterized protein</fullName>
    </submittedName>
</protein>
<dbReference type="AlphaFoldDB" id="A0A3M4SJE1"/>
<dbReference type="EMBL" id="RBRS01000273">
    <property type="protein sequence ID" value="RMR14974.1"/>
    <property type="molecule type" value="Genomic_DNA"/>
</dbReference>
<accession>A0A3M4SJE1</accession>
<evidence type="ECO:0000313" key="2">
    <source>
        <dbReference type="EMBL" id="RMR14974.1"/>
    </source>
</evidence>
<dbReference type="Proteomes" id="UP000271097">
    <property type="component" value="Unassembled WGS sequence"/>
</dbReference>
<comment type="caution">
    <text evidence="2">The sequence shown here is derived from an EMBL/GenBank/DDBJ whole genome shotgun (WGS) entry which is preliminary data.</text>
</comment>
<sequence length="67" mass="7812">MPPFMLRLANAVPDNPNTAMQAKRAVLSVIKLFFFMMVTLWLICSSCEWLRMPVRFQLGFYGRKLDV</sequence>
<proteinExistence type="predicted"/>
<keyword evidence="1" id="KW-0812">Transmembrane</keyword>
<gene>
    <name evidence="2" type="ORF">ALP90_01235</name>
</gene>
<organism evidence="2 3">
    <name type="scientific">Pseudomonas amygdali pv. ulmi</name>
    <dbReference type="NCBI Taxonomy" id="251720"/>
    <lineage>
        <taxon>Bacteria</taxon>
        <taxon>Pseudomonadati</taxon>
        <taxon>Pseudomonadota</taxon>
        <taxon>Gammaproteobacteria</taxon>
        <taxon>Pseudomonadales</taxon>
        <taxon>Pseudomonadaceae</taxon>
        <taxon>Pseudomonas</taxon>
        <taxon>Pseudomonas amygdali</taxon>
    </lineage>
</organism>
<name>A0A3M4SJE1_PSEA0</name>
<evidence type="ECO:0000313" key="3">
    <source>
        <dbReference type="Proteomes" id="UP000271097"/>
    </source>
</evidence>
<reference evidence="2 3" key="1">
    <citation type="submission" date="2018-08" db="EMBL/GenBank/DDBJ databases">
        <title>Recombination of ecologically and evolutionarily significant loci maintains genetic cohesion in the Pseudomonas syringae species complex.</title>
        <authorList>
            <person name="Dillon M."/>
            <person name="Thakur S."/>
            <person name="Almeida R.N.D."/>
            <person name="Weir B.S."/>
            <person name="Guttman D.S."/>
        </authorList>
    </citation>
    <scope>NUCLEOTIDE SEQUENCE [LARGE SCALE GENOMIC DNA]</scope>
    <source>
        <strain evidence="2 3">ICMP 5931</strain>
    </source>
</reference>
<keyword evidence="1" id="KW-0472">Membrane</keyword>
<evidence type="ECO:0000256" key="1">
    <source>
        <dbReference type="SAM" id="Phobius"/>
    </source>
</evidence>
<keyword evidence="1" id="KW-1133">Transmembrane helix</keyword>
<feature type="transmembrane region" description="Helical" evidence="1">
    <location>
        <begin position="25"/>
        <end position="44"/>
    </location>
</feature>